<evidence type="ECO:0000256" key="4">
    <source>
        <dbReference type="ARBA" id="ARBA00005862"/>
    </source>
</evidence>
<feature type="domain" description="Cryptochrome/DNA photolyase FAD-binding" evidence="12">
    <location>
        <begin position="6"/>
        <end position="161"/>
    </location>
</feature>
<proteinExistence type="inferred from homology"/>
<protein>
    <recommendedName>
        <fullName evidence="5">Cryptochrome-1</fullName>
    </recommendedName>
</protein>
<comment type="similarity">
    <text evidence="4">Belongs to the DNA photolyase class-1 family.</text>
</comment>
<dbReference type="Gene3D" id="1.10.579.10">
    <property type="entry name" value="DNA Cyclobutane Dipyrimidine Photolyase, subunit A, domain 3"/>
    <property type="match status" value="1"/>
</dbReference>
<evidence type="ECO:0000259" key="12">
    <source>
        <dbReference type="Pfam" id="PF03441"/>
    </source>
</evidence>
<organism evidence="13 14">
    <name type="scientific">Tegillarca granosa</name>
    <name type="common">Malaysian cockle</name>
    <name type="synonym">Anadara granosa</name>
    <dbReference type="NCBI Taxonomy" id="220873"/>
    <lineage>
        <taxon>Eukaryota</taxon>
        <taxon>Metazoa</taxon>
        <taxon>Spiralia</taxon>
        <taxon>Lophotrochozoa</taxon>
        <taxon>Mollusca</taxon>
        <taxon>Bivalvia</taxon>
        <taxon>Autobranchia</taxon>
        <taxon>Pteriomorphia</taxon>
        <taxon>Arcoida</taxon>
        <taxon>Arcoidea</taxon>
        <taxon>Arcidae</taxon>
        <taxon>Tegillarca</taxon>
    </lineage>
</organism>
<keyword evidence="6" id="KW-0963">Cytoplasm</keyword>
<name>A0ABQ9FD75_TEGGR</name>
<dbReference type="InterPro" id="IPR005101">
    <property type="entry name" value="Cryptochr/Photolyase_FAD-bd"/>
</dbReference>
<dbReference type="EMBL" id="JARBDR010000337">
    <property type="protein sequence ID" value="KAJ8315277.1"/>
    <property type="molecule type" value="Genomic_DNA"/>
</dbReference>
<sequence length="211" mass="24571">MFSLPKGQTGYPWIDACMNQLRQEGWIHHVGRHAVSCFLTRGDLWIDWQDGLRIFYKYLLDADWSVCAGNWMWVSSSAFEKVLQCPRCFCPVRYGKRMDPSGEYVRRYIPALKEMPTRYIYEPWKAPRSIQERAKCIIGVDYPTRIVDHDKVSKQNAKKMKEITDALKGKEIMHCAPANEDEVKTFIWVPDHQPKGGHCDPSFLVGELEEI</sequence>
<comment type="caution">
    <text evidence="13">The sequence shown here is derived from an EMBL/GenBank/DDBJ whole genome shotgun (WGS) entry which is preliminary data.</text>
</comment>
<dbReference type="PANTHER" id="PTHR11455:SF17">
    <property type="entry name" value="CRYPTOCHROME-1"/>
    <property type="match status" value="1"/>
</dbReference>
<keyword evidence="9" id="KW-0274">FAD</keyword>
<dbReference type="PANTHER" id="PTHR11455">
    <property type="entry name" value="CRYPTOCHROME"/>
    <property type="match status" value="1"/>
</dbReference>
<evidence type="ECO:0000256" key="1">
    <source>
        <dbReference type="ARBA" id="ARBA00001974"/>
    </source>
</evidence>
<evidence type="ECO:0000256" key="10">
    <source>
        <dbReference type="ARBA" id="ARBA00023170"/>
    </source>
</evidence>
<evidence type="ECO:0000313" key="14">
    <source>
        <dbReference type="Proteomes" id="UP001217089"/>
    </source>
</evidence>
<dbReference type="Pfam" id="PF03441">
    <property type="entry name" value="FAD_binding_7"/>
    <property type="match status" value="1"/>
</dbReference>
<evidence type="ECO:0000313" key="13">
    <source>
        <dbReference type="EMBL" id="KAJ8315277.1"/>
    </source>
</evidence>
<keyword evidence="14" id="KW-1185">Reference proteome</keyword>
<evidence type="ECO:0000256" key="8">
    <source>
        <dbReference type="ARBA" id="ARBA00022741"/>
    </source>
</evidence>
<evidence type="ECO:0000256" key="11">
    <source>
        <dbReference type="ARBA" id="ARBA00023242"/>
    </source>
</evidence>
<evidence type="ECO:0000256" key="9">
    <source>
        <dbReference type="ARBA" id="ARBA00022827"/>
    </source>
</evidence>
<comment type="subcellular location">
    <subcellularLocation>
        <location evidence="3">Cytoplasm</location>
        <location evidence="3">Perinuclear region</location>
    </subcellularLocation>
    <subcellularLocation>
        <location evidence="2">Nucleus</location>
    </subcellularLocation>
</comment>
<keyword evidence="10" id="KW-0675">Receptor</keyword>
<evidence type="ECO:0000256" key="2">
    <source>
        <dbReference type="ARBA" id="ARBA00004123"/>
    </source>
</evidence>
<keyword evidence="7" id="KW-0285">Flavoprotein</keyword>
<keyword evidence="11" id="KW-0539">Nucleus</keyword>
<evidence type="ECO:0000256" key="7">
    <source>
        <dbReference type="ARBA" id="ARBA00022630"/>
    </source>
</evidence>
<dbReference type="InterPro" id="IPR002081">
    <property type="entry name" value="Cryptochrome/DNA_photolyase_1"/>
</dbReference>
<dbReference type="InterPro" id="IPR036134">
    <property type="entry name" value="Crypto/Photolyase_FAD-like_sf"/>
</dbReference>
<comment type="cofactor">
    <cofactor evidence="1">
        <name>FAD</name>
        <dbReference type="ChEBI" id="CHEBI:57692"/>
    </cofactor>
</comment>
<dbReference type="PRINTS" id="PR00147">
    <property type="entry name" value="DNAPHOTLYASE"/>
</dbReference>
<evidence type="ECO:0000256" key="3">
    <source>
        <dbReference type="ARBA" id="ARBA00004556"/>
    </source>
</evidence>
<reference evidence="13 14" key="1">
    <citation type="submission" date="2022-12" db="EMBL/GenBank/DDBJ databases">
        <title>Chromosome-level genome of Tegillarca granosa.</title>
        <authorList>
            <person name="Kim J."/>
        </authorList>
    </citation>
    <scope>NUCLEOTIDE SEQUENCE [LARGE SCALE GENOMIC DNA]</scope>
    <source>
        <strain evidence="13">Teg-2019</strain>
        <tissue evidence="13">Adductor muscle</tissue>
    </source>
</reference>
<accession>A0ABQ9FD75</accession>
<evidence type="ECO:0000256" key="6">
    <source>
        <dbReference type="ARBA" id="ARBA00022490"/>
    </source>
</evidence>
<gene>
    <name evidence="13" type="ORF">KUTeg_007427</name>
</gene>
<dbReference type="SUPFAM" id="SSF48173">
    <property type="entry name" value="Cryptochrome/photolyase FAD-binding domain"/>
    <property type="match status" value="1"/>
</dbReference>
<keyword evidence="8" id="KW-0547">Nucleotide-binding</keyword>
<evidence type="ECO:0000256" key="5">
    <source>
        <dbReference type="ARBA" id="ARBA00021159"/>
    </source>
</evidence>
<dbReference type="Proteomes" id="UP001217089">
    <property type="component" value="Unassembled WGS sequence"/>
</dbReference>